<dbReference type="SUPFAM" id="SSF142433">
    <property type="entry name" value="CinA-like"/>
    <property type="match status" value="1"/>
</dbReference>
<dbReference type="Proteomes" id="UP000246018">
    <property type="component" value="Unassembled WGS sequence"/>
</dbReference>
<gene>
    <name evidence="2" type="ORF">DDE18_15275</name>
</gene>
<evidence type="ECO:0000313" key="2">
    <source>
        <dbReference type="EMBL" id="PVG82045.1"/>
    </source>
</evidence>
<comment type="caution">
    <text evidence="2">The sequence shown here is derived from an EMBL/GenBank/DDBJ whole genome shotgun (WGS) entry which is preliminary data.</text>
</comment>
<dbReference type="InterPro" id="IPR036653">
    <property type="entry name" value="CinA-like_C"/>
</dbReference>
<organism evidence="2 3">
    <name type="scientific">Nocardioides gansuensis</name>
    <dbReference type="NCBI Taxonomy" id="2138300"/>
    <lineage>
        <taxon>Bacteria</taxon>
        <taxon>Bacillati</taxon>
        <taxon>Actinomycetota</taxon>
        <taxon>Actinomycetes</taxon>
        <taxon>Propionibacteriales</taxon>
        <taxon>Nocardioidaceae</taxon>
        <taxon>Nocardioides</taxon>
    </lineage>
</organism>
<dbReference type="Gene3D" id="3.90.950.20">
    <property type="entry name" value="CinA-like"/>
    <property type="match status" value="1"/>
</dbReference>
<keyword evidence="3" id="KW-1185">Reference proteome</keyword>
<accession>A0A2T8F8M3</accession>
<dbReference type="InterPro" id="IPR008136">
    <property type="entry name" value="CinA_C"/>
</dbReference>
<sequence>MSQALQDRLVELGSTVATAESLTGGALAVRLTQLPGSSDVFLGGVVAYATEVKESVLGVPEQVVREHGVISGECAVAMASGVRDLLSATYGLSTTGVAGPEPQEGQPPGTVWIAVAGPEGVETRLLELEGDRTDVQSATCDEALSLLGGILRMEGSVLG</sequence>
<dbReference type="AlphaFoldDB" id="A0A2T8F8M3"/>
<evidence type="ECO:0000313" key="3">
    <source>
        <dbReference type="Proteomes" id="UP000246018"/>
    </source>
</evidence>
<dbReference type="NCBIfam" id="TIGR00199">
    <property type="entry name" value="PncC_domain"/>
    <property type="match status" value="1"/>
</dbReference>
<dbReference type="Pfam" id="PF02464">
    <property type="entry name" value="CinA"/>
    <property type="match status" value="1"/>
</dbReference>
<protein>
    <submittedName>
        <fullName evidence="2">CinA family protein</fullName>
    </submittedName>
</protein>
<name>A0A2T8F8M3_9ACTN</name>
<dbReference type="OrthoDB" id="1253990at2"/>
<dbReference type="EMBL" id="QDGZ01000006">
    <property type="protein sequence ID" value="PVG82045.1"/>
    <property type="molecule type" value="Genomic_DNA"/>
</dbReference>
<dbReference type="RefSeq" id="WP_116573112.1">
    <property type="nucleotide sequence ID" value="NZ_QDGZ01000006.1"/>
</dbReference>
<evidence type="ECO:0000259" key="1">
    <source>
        <dbReference type="Pfam" id="PF02464"/>
    </source>
</evidence>
<proteinExistence type="predicted"/>
<reference evidence="2 3" key="1">
    <citation type="submission" date="2018-04" db="EMBL/GenBank/DDBJ databases">
        <title>Genome of Nocardioides gansuensis WSJ-1.</title>
        <authorList>
            <person name="Wu S."/>
            <person name="Wang G."/>
        </authorList>
    </citation>
    <scope>NUCLEOTIDE SEQUENCE [LARGE SCALE GENOMIC DNA]</scope>
    <source>
        <strain evidence="2 3">WSJ-1</strain>
    </source>
</reference>
<feature type="domain" description="CinA C-terminal" evidence="1">
    <location>
        <begin position="2"/>
        <end position="148"/>
    </location>
</feature>